<keyword evidence="1" id="KW-0444">Lipid biosynthesis</keyword>
<dbReference type="GO" id="GO:0006633">
    <property type="term" value="P:fatty acid biosynthetic process"/>
    <property type="evidence" value="ECO:0007669"/>
    <property type="project" value="UniProtKB-KW"/>
</dbReference>
<sequence>MNYLAHLFLAQNNADSYFGNLLGDFQKGLDTSQLNCHVKSGLANHILVDKFTDQHDAVRRSKALFSPKRKRFSGVALDVLYDHMLIKNWHLFTPVQFDFFKQHSYQLLQKNLLYMPLGMQRVVGNMINNDWFAHYQSLHGTTQALDNISKRIRFDNQFIGVGEEIEDNFNELEQLFLGFFPELTEYVIYSALESQSGSLNNKCK</sequence>
<evidence type="ECO:0000313" key="5">
    <source>
        <dbReference type="EMBL" id="KZN52374.1"/>
    </source>
</evidence>
<keyword evidence="2" id="KW-0378">Hydrolase</keyword>
<evidence type="ECO:0008006" key="7">
    <source>
        <dbReference type="Google" id="ProtNLM"/>
    </source>
</evidence>
<reference evidence="5 6" key="1">
    <citation type="submission" date="2013-07" db="EMBL/GenBank/DDBJ databases">
        <title>Comparative Genomic and Metabolomic Analysis of Twelve Strains of Pseudoalteromonas luteoviolacea.</title>
        <authorList>
            <person name="Vynne N.G."/>
            <person name="Mansson M."/>
            <person name="Gram L."/>
        </authorList>
    </citation>
    <scope>NUCLEOTIDE SEQUENCE [LARGE SCALE GENOMIC DNA]</scope>
    <source>
        <strain evidence="5 6">NCIMB 1942</strain>
    </source>
</reference>
<comment type="caution">
    <text evidence="5">The sequence shown here is derived from an EMBL/GenBank/DDBJ whole genome shotgun (WGS) entry which is preliminary data.</text>
</comment>
<dbReference type="AlphaFoldDB" id="A0A161Y8Q2"/>
<dbReference type="Pfam" id="PF04336">
    <property type="entry name" value="ACP_PD"/>
    <property type="match status" value="1"/>
</dbReference>
<dbReference type="EMBL" id="AUXT01000101">
    <property type="protein sequence ID" value="KZN52374.1"/>
    <property type="molecule type" value="Genomic_DNA"/>
</dbReference>
<evidence type="ECO:0000313" key="6">
    <source>
        <dbReference type="Proteomes" id="UP000076587"/>
    </source>
</evidence>
<dbReference type="PATRIC" id="fig|1365253.3.peg.1235"/>
<proteinExistence type="predicted"/>
<protein>
    <recommendedName>
        <fullName evidence="7">ACP phosphodiesterase</fullName>
    </recommendedName>
</protein>
<dbReference type="PANTHER" id="PTHR38764">
    <property type="entry name" value="ACYL CARRIER PROTEIN PHOSPHODIESTERASE"/>
    <property type="match status" value="1"/>
</dbReference>
<name>A0A161Y8Q2_9GAMM</name>
<dbReference type="PANTHER" id="PTHR38764:SF1">
    <property type="entry name" value="ACYL CARRIER PROTEIN PHOSPHODIESTERASE"/>
    <property type="match status" value="1"/>
</dbReference>
<keyword evidence="4" id="KW-0275">Fatty acid biosynthesis</keyword>
<evidence type="ECO:0000256" key="3">
    <source>
        <dbReference type="ARBA" id="ARBA00023098"/>
    </source>
</evidence>
<dbReference type="RefSeq" id="WP_063376109.1">
    <property type="nucleotide sequence ID" value="NZ_AUXT01000101.1"/>
</dbReference>
<keyword evidence="4" id="KW-0276">Fatty acid metabolism</keyword>
<dbReference type="OrthoDB" id="8442777at2"/>
<dbReference type="GO" id="GO:0008770">
    <property type="term" value="F:[acyl-carrier-protein] phosphodiesterase activity"/>
    <property type="evidence" value="ECO:0007669"/>
    <property type="project" value="InterPro"/>
</dbReference>
<dbReference type="InterPro" id="IPR007431">
    <property type="entry name" value="ACP_PD"/>
</dbReference>
<gene>
    <name evidence="5" type="ORF">N482_05840</name>
</gene>
<keyword evidence="3" id="KW-0443">Lipid metabolism</keyword>
<evidence type="ECO:0000256" key="4">
    <source>
        <dbReference type="ARBA" id="ARBA00023160"/>
    </source>
</evidence>
<organism evidence="5 6">
    <name type="scientific">Pseudoalteromonas luteoviolacea NCIMB 1942</name>
    <dbReference type="NCBI Taxonomy" id="1365253"/>
    <lineage>
        <taxon>Bacteria</taxon>
        <taxon>Pseudomonadati</taxon>
        <taxon>Pseudomonadota</taxon>
        <taxon>Gammaproteobacteria</taxon>
        <taxon>Alteromonadales</taxon>
        <taxon>Pseudoalteromonadaceae</taxon>
        <taxon>Pseudoalteromonas</taxon>
    </lineage>
</organism>
<dbReference type="Proteomes" id="UP000076587">
    <property type="component" value="Unassembled WGS sequence"/>
</dbReference>
<evidence type="ECO:0000256" key="2">
    <source>
        <dbReference type="ARBA" id="ARBA00022801"/>
    </source>
</evidence>
<evidence type="ECO:0000256" key="1">
    <source>
        <dbReference type="ARBA" id="ARBA00022516"/>
    </source>
</evidence>
<accession>A0A161Y8Q2</accession>